<evidence type="ECO:0000313" key="2">
    <source>
        <dbReference type="EMBL" id="KAJ3572000.1"/>
    </source>
</evidence>
<organism evidence="2 3">
    <name type="scientific">Leucocoprinus birnbaumii</name>
    <dbReference type="NCBI Taxonomy" id="56174"/>
    <lineage>
        <taxon>Eukaryota</taxon>
        <taxon>Fungi</taxon>
        <taxon>Dikarya</taxon>
        <taxon>Basidiomycota</taxon>
        <taxon>Agaricomycotina</taxon>
        <taxon>Agaricomycetes</taxon>
        <taxon>Agaricomycetidae</taxon>
        <taxon>Agaricales</taxon>
        <taxon>Agaricineae</taxon>
        <taxon>Agaricaceae</taxon>
        <taxon>Leucocoprinus</taxon>
    </lineage>
</organism>
<feature type="region of interest" description="Disordered" evidence="1">
    <location>
        <begin position="137"/>
        <end position="189"/>
    </location>
</feature>
<dbReference type="EMBL" id="JANIEX010000161">
    <property type="protein sequence ID" value="KAJ3572000.1"/>
    <property type="molecule type" value="Genomic_DNA"/>
</dbReference>
<feature type="compositionally biased region" description="Polar residues" evidence="1">
    <location>
        <begin position="207"/>
        <end position="219"/>
    </location>
</feature>
<feature type="region of interest" description="Disordered" evidence="1">
    <location>
        <begin position="49"/>
        <end position="74"/>
    </location>
</feature>
<protein>
    <submittedName>
        <fullName evidence="2">Uncharacterized protein</fullName>
    </submittedName>
</protein>
<evidence type="ECO:0000313" key="3">
    <source>
        <dbReference type="Proteomes" id="UP001213000"/>
    </source>
</evidence>
<dbReference type="AlphaFoldDB" id="A0AAD5W0F1"/>
<name>A0AAD5W0F1_9AGAR</name>
<accession>A0AAD5W0F1</accession>
<gene>
    <name evidence="2" type="ORF">NP233_g3373</name>
</gene>
<dbReference type="Proteomes" id="UP001213000">
    <property type="component" value="Unassembled WGS sequence"/>
</dbReference>
<reference evidence="2" key="1">
    <citation type="submission" date="2022-07" db="EMBL/GenBank/DDBJ databases">
        <title>Genome Sequence of Leucocoprinus birnbaumii.</title>
        <authorList>
            <person name="Buettner E."/>
        </authorList>
    </citation>
    <scope>NUCLEOTIDE SEQUENCE</scope>
    <source>
        <strain evidence="2">VT141</strain>
    </source>
</reference>
<feature type="compositionally biased region" description="Basic and acidic residues" evidence="1">
    <location>
        <begin position="222"/>
        <end position="233"/>
    </location>
</feature>
<proteinExistence type="predicted"/>
<feature type="compositionally biased region" description="Low complexity" evidence="1">
    <location>
        <begin position="239"/>
        <end position="252"/>
    </location>
</feature>
<comment type="caution">
    <text evidence="2">The sequence shown here is derived from an EMBL/GenBank/DDBJ whole genome shotgun (WGS) entry which is preliminary data.</text>
</comment>
<feature type="compositionally biased region" description="Low complexity" evidence="1">
    <location>
        <begin position="169"/>
        <end position="183"/>
    </location>
</feature>
<keyword evidence="3" id="KW-1185">Reference proteome</keyword>
<sequence>MLPNFEPDSFRANEKHFSAGGESLLYRTYDDYFNMEEEEVNSPVVTISTIEPSEPARTLTPPPSQPPEPEKLNVSTDFSNTPFFFVLSATSPISPSEAVFTPISPLKPGDIPDALADLLPQPSNSLLEVINVAKLGSFPGKTSERGRSPAVENEASLAPLNKKTITLKSSVSPRSTSPSNRPSQLQLRNSTAAVPMSGAIRALPQIPGSSTVEVSSSPLGQRRPDPLEIRDPQMRVTYHPTSSSPTPHAPSALRPRTREAQSMDVVSVTPKVIDPVRGHVRGVSSPFPLPIAFNFAPPSVPGSARTPYSYF</sequence>
<feature type="region of interest" description="Disordered" evidence="1">
    <location>
        <begin position="204"/>
        <end position="264"/>
    </location>
</feature>
<evidence type="ECO:0000256" key="1">
    <source>
        <dbReference type="SAM" id="MobiDB-lite"/>
    </source>
</evidence>